<dbReference type="Proteomes" id="UP001152747">
    <property type="component" value="Unassembled WGS sequence"/>
</dbReference>
<reference evidence="2" key="1">
    <citation type="submission" date="2022-11" db="EMBL/GenBank/DDBJ databases">
        <authorList>
            <person name="Kikuchi T."/>
        </authorList>
    </citation>
    <scope>NUCLEOTIDE SEQUENCE</scope>
    <source>
        <strain evidence="2">PS1010</strain>
    </source>
</reference>
<feature type="transmembrane region" description="Helical" evidence="1">
    <location>
        <begin position="248"/>
        <end position="270"/>
    </location>
</feature>
<feature type="transmembrane region" description="Helical" evidence="1">
    <location>
        <begin position="42"/>
        <end position="65"/>
    </location>
</feature>
<evidence type="ECO:0000256" key="1">
    <source>
        <dbReference type="SAM" id="Phobius"/>
    </source>
</evidence>
<protein>
    <submittedName>
        <fullName evidence="2">Uncharacterized protein</fullName>
    </submittedName>
</protein>
<evidence type="ECO:0000313" key="2">
    <source>
        <dbReference type="EMBL" id="CAI5454748.1"/>
    </source>
</evidence>
<feature type="transmembrane region" description="Helical" evidence="1">
    <location>
        <begin position="215"/>
        <end position="236"/>
    </location>
</feature>
<evidence type="ECO:0000313" key="3">
    <source>
        <dbReference type="Proteomes" id="UP001152747"/>
    </source>
</evidence>
<keyword evidence="1" id="KW-0812">Transmembrane</keyword>
<accession>A0A9P1J2V0</accession>
<dbReference type="AlphaFoldDB" id="A0A9P1J2V0"/>
<dbReference type="EMBL" id="CANHGI010000006">
    <property type="protein sequence ID" value="CAI5454748.1"/>
    <property type="molecule type" value="Genomic_DNA"/>
</dbReference>
<feature type="transmembrane region" description="Helical" evidence="1">
    <location>
        <begin position="174"/>
        <end position="194"/>
    </location>
</feature>
<feature type="transmembrane region" description="Helical" evidence="1">
    <location>
        <begin position="92"/>
        <end position="119"/>
    </location>
</feature>
<name>A0A9P1J2V0_9PELO</name>
<proteinExistence type="predicted"/>
<comment type="caution">
    <text evidence="2">The sequence shown here is derived from an EMBL/GenBank/DDBJ whole genome shotgun (WGS) entry which is preliminary data.</text>
</comment>
<keyword evidence="1" id="KW-0472">Membrane</keyword>
<organism evidence="2 3">
    <name type="scientific">Caenorhabditis angaria</name>
    <dbReference type="NCBI Taxonomy" id="860376"/>
    <lineage>
        <taxon>Eukaryota</taxon>
        <taxon>Metazoa</taxon>
        <taxon>Ecdysozoa</taxon>
        <taxon>Nematoda</taxon>
        <taxon>Chromadorea</taxon>
        <taxon>Rhabditida</taxon>
        <taxon>Rhabditina</taxon>
        <taxon>Rhabditomorpha</taxon>
        <taxon>Rhabditoidea</taxon>
        <taxon>Rhabditidae</taxon>
        <taxon>Peloderinae</taxon>
        <taxon>Caenorhabditis</taxon>
    </lineage>
</organism>
<feature type="transmembrane region" description="Helical" evidence="1">
    <location>
        <begin position="131"/>
        <end position="154"/>
    </location>
</feature>
<feature type="transmembrane region" description="Helical" evidence="1">
    <location>
        <begin position="12"/>
        <end position="30"/>
    </location>
</feature>
<sequence length="331" mass="38914">MWLVNFLNAFKSVVLCLGIFANGLCIYAFHRLNTINLGSLRVWKPIFIRNCLINLVFCLFCFFVWPEKHVDKYVLRVNSNYHKLLHFDFVRYLLKCFFFVESLPATTLICYLFLLACIFRNVERFLQNVTIFSNLTIYLGFLLNTFLCWCSLWNTRDGTIVVEFQILDPSTPISFVNLLHAVLVVCFMPFLIFFGYMQVRMNMSIRGGVPDKQRIILRTYVFLFHFFSNITTFYVIFVQFLRLPKHPAFLACLDLTEYFPHLMFPLVILYEIQEARAIIMKLVNVWKPTQTQQQPISLPEPTVVFKKRRGTKRFASVNSVSQSVEVQETTA</sequence>
<keyword evidence="1" id="KW-1133">Transmembrane helix</keyword>
<gene>
    <name evidence="2" type="ORF">CAMP_LOCUS17385</name>
</gene>
<keyword evidence="3" id="KW-1185">Reference proteome</keyword>